<dbReference type="Proteomes" id="UP000326831">
    <property type="component" value="Chromosome"/>
</dbReference>
<keyword evidence="2" id="KW-1185">Reference proteome</keyword>
<organism evidence="1 2">
    <name type="scientific">Streptomyces subrutilus</name>
    <dbReference type="NCBI Taxonomy" id="36818"/>
    <lineage>
        <taxon>Bacteria</taxon>
        <taxon>Bacillati</taxon>
        <taxon>Actinomycetota</taxon>
        <taxon>Actinomycetes</taxon>
        <taxon>Kitasatosporales</taxon>
        <taxon>Streptomycetaceae</taxon>
        <taxon>Streptomyces</taxon>
    </lineage>
</organism>
<dbReference type="AlphaFoldDB" id="A0A5P2UKH9"/>
<name>A0A5P2UKH9_9ACTN</name>
<dbReference type="EMBL" id="CP023701">
    <property type="protein sequence ID" value="QEU77107.1"/>
    <property type="molecule type" value="Genomic_DNA"/>
</dbReference>
<protein>
    <submittedName>
        <fullName evidence="1">Uncharacterized protein</fullName>
    </submittedName>
</protein>
<accession>A0A5P2UKH9</accession>
<evidence type="ECO:0000313" key="1">
    <source>
        <dbReference type="EMBL" id="QEU77107.1"/>
    </source>
</evidence>
<reference evidence="1 2" key="1">
    <citation type="submission" date="2017-09" db="EMBL/GenBank/DDBJ databases">
        <authorList>
            <person name="Lee N."/>
            <person name="Cho B.-K."/>
        </authorList>
    </citation>
    <scope>NUCLEOTIDE SEQUENCE [LARGE SCALE GENOMIC DNA]</scope>
    <source>
        <strain evidence="1 2">ATCC 27467</strain>
    </source>
</reference>
<evidence type="ECO:0000313" key="2">
    <source>
        <dbReference type="Proteomes" id="UP000326831"/>
    </source>
</evidence>
<gene>
    <name evidence="1" type="ORF">CP968_01210</name>
</gene>
<dbReference type="KEGG" id="ssub:CP968_01210"/>
<sequence>MEVARAVRVIACTASRIGACVRQAFSMRARLRLPAIDHAVEARHRLRLVVAASDLGYATQAAPPSTRQLCCCPSGRAALGPGRSPVFRSPAALSRAAGFGPARAGPAARGAARRPPGLSAACGVAARPPDRVPVGRRCLCCSRVSRRCPSGSGGAVVGPVCSGRAAFARPAAAAPSPCHQALVRRGPQCAGR</sequence>
<proteinExistence type="predicted"/>